<keyword evidence="3" id="KW-0143">Chaperone</keyword>
<accession>A0A3Q3WNN6</accession>
<evidence type="ECO:0000256" key="2">
    <source>
        <dbReference type="ARBA" id="ARBA00019180"/>
    </source>
</evidence>
<dbReference type="OMA" id="SVLICQV"/>
<feature type="coiled-coil region" evidence="4">
    <location>
        <begin position="17"/>
        <end position="44"/>
    </location>
</feature>
<evidence type="ECO:0000256" key="4">
    <source>
        <dbReference type="SAM" id="Coils"/>
    </source>
</evidence>
<evidence type="ECO:0000256" key="1">
    <source>
        <dbReference type="ARBA" id="ARBA00005261"/>
    </source>
</evidence>
<dbReference type="PANTHER" id="PTHR15069:SF1">
    <property type="entry name" value="PROTEASOME ASSEMBLY CHAPERONE 1"/>
    <property type="match status" value="1"/>
</dbReference>
<protein>
    <recommendedName>
        <fullName evidence="2">Proteasome assembly chaperone 1</fullName>
    </recommendedName>
</protein>
<evidence type="ECO:0000256" key="3">
    <source>
        <dbReference type="ARBA" id="ARBA00023186"/>
    </source>
</evidence>
<proteinExistence type="inferred from homology"/>
<reference evidence="5" key="1">
    <citation type="submission" date="2025-08" db="UniProtKB">
        <authorList>
            <consortium name="Ensembl"/>
        </authorList>
    </citation>
    <scope>IDENTIFICATION</scope>
</reference>
<dbReference type="GO" id="GO:0070628">
    <property type="term" value="F:proteasome binding"/>
    <property type="evidence" value="ECO:0007669"/>
    <property type="project" value="TreeGrafter"/>
</dbReference>
<comment type="similarity">
    <text evidence="1">Belongs to the PSMG1 family.</text>
</comment>
<dbReference type="GO" id="GO:0080129">
    <property type="term" value="P:proteasome core complex assembly"/>
    <property type="evidence" value="ECO:0007669"/>
    <property type="project" value="TreeGrafter"/>
</dbReference>
<dbReference type="Ensembl" id="ENSMMOT00000019800.1">
    <property type="protein sequence ID" value="ENSMMOP00000019473.1"/>
    <property type="gene ID" value="ENSMMOG00000014771.1"/>
</dbReference>
<evidence type="ECO:0000313" key="6">
    <source>
        <dbReference type="Proteomes" id="UP000261620"/>
    </source>
</evidence>
<keyword evidence="6" id="KW-1185">Reference proteome</keyword>
<dbReference type="AlphaFoldDB" id="A0A3Q3WNN6"/>
<evidence type="ECO:0000313" key="5">
    <source>
        <dbReference type="Ensembl" id="ENSMMOP00000019473.1"/>
    </source>
</evidence>
<dbReference type="GO" id="GO:0005783">
    <property type="term" value="C:endoplasmic reticulum"/>
    <property type="evidence" value="ECO:0007669"/>
    <property type="project" value="InterPro"/>
</dbReference>
<organism evidence="5 6">
    <name type="scientific">Mola mola</name>
    <name type="common">Ocean sunfish</name>
    <name type="synonym">Tetraodon mola</name>
    <dbReference type="NCBI Taxonomy" id="94237"/>
    <lineage>
        <taxon>Eukaryota</taxon>
        <taxon>Metazoa</taxon>
        <taxon>Chordata</taxon>
        <taxon>Craniata</taxon>
        <taxon>Vertebrata</taxon>
        <taxon>Euteleostomi</taxon>
        <taxon>Actinopterygii</taxon>
        <taxon>Neopterygii</taxon>
        <taxon>Teleostei</taxon>
        <taxon>Neoteleostei</taxon>
        <taxon>Acanthomorphata</taxon>
        <taxon>Eupercaria</taxon>
        <taxon>Tetraodontiformes</taxon>
        <taxon>Molidae</taxon>
        <taxon>Mola</taxon>
    </lineage>
</organism>
<dbReference type="PANTHER" id="PTHR15069">
    <property type="entry name" value="PROTEASOME ASSEMBLY CHAPERONE 1"/>
    <property type="match status" value="1"/>
</dbReference>
<dbReference type="Pfam" id="PF16094">
    <property type="entry name" value="PAC1"/>
    <property type="match status" value="1"/>
</dbReference>
<dbReference type="STRING" id="94237.ENSMMOP00000019473"/>
<name>A0A3Q3WNN6_MOLML</name>
<sequence>MATFFGEVLSVYSRAVEEDDEELIEEENEEDQEIRRELEEKREVHLHWSTEVSESLKSGSKLPCSEFVLAVGHNAARFLSVYVLTSTKWDKVGHASVWNEMSQAATGQTGVESACVFYRQKDNPSVLICQVTCHIAEDQLFQWTEKVFDCLQHRELNVTVLSDSSVTEYKTADYLHCRSAPFLCSLHTAAFSGQSVCQSLEQPNIVTGLPAAVLNHCEVHQIAAVLYQCYSDVIGPDSVTMETYKPALTKLAKSIQLDPSPSKDVFRKFVRTNNIESNIYI</sequence>
<reference evidence="5" key="2">
    <citation type="submission" date="2025-09" db="UniProtKB">
        <authorList>
            <consortium name="Ensembl"/>
        </authorList>
    </citation>
    <scope>IDENTIFICATION</scope>
</reference>
<dbReference type="InterPro" id="IPR016565">
    <property type="entry name" value="Proteasome_assmbl_chp_1"/>
</dbReference>
<dbReference type="Proteomes" id="UP000261620">
    <property type="component" value="Unplaced"/>
</dbReference>
<keyword evidence="4" id="KW-0175">Coiled coil</keyword>